<dbReference type="GO" id="GO:0016301">
    <property type="term" value="F:kinase activity"/>
    <property type="evidence" value="ECO:0007669"/>
    <property type="project" value="UniProtKB-KW"/>
</dbReference>
<dbReference type="AlphaFoldDB" id="A0A844EN35"/>
<dbReference type="InterPro" id="IPR011611">
    <property type="entry name" value="PfkB_dom"/>
</dbReference>
<keyword evidence="2" id="KW-0418">Kinase</keyword>
<evidence type="ECO:0000313" key="3">
    <source>
        <dbReference type="Proteomes" id="UP000491237"/>
    </source>
</evidence>
<accession>A0A844EN35</accession>
<reference evidence="2 3" key="1">
    <citation type="submission" date="2019-11" db="EMBL/GenBank/DDBJ databases">
        <title>Draft Genome Sequence of Plant Growth-Promoting Rhizosphere-Associated Bacteria.</title>
        <authorList>
            <person name="Vasilyev I.Y."/>
            <person name="Radchenko V."/>
            <person name="Ilnitskaya E.V."/>
        </authorList>
    </citation>
    <scope>NUCLEOTIDE SEQUENCE [LARGE SCALE GENOMIC DNA]</scope>
    <source>
        <strain evidence="2 3">VRA_07sq_f</strain>
    </source>
</reference>
<evidence type="ECO:0000259" key="1">
    <source>
        <dbReference type="Pfam" id="PF00294"/>
    </source>
</evidence>
<dbReference type="Pfam" id="PF00294">
    <property type="entry name" value="PfkB"/>
    <property type="match status" value="1"/>
</dbReference>
<evidence type="ECO:0000313" key="2">
    <source>
        <dbReference type="EMBL" id="MSE21678.1"/>
    </source>
</evidence>
<organism evidence="2 3">
    <name type="scientific">Lentilactobacillus parabuchneri</name>
    <dbReference type="NCBI Taxonomy" id="152331"/>
    <lineage>
        <taxon>Bacteria</taxon>
        <taxon>Bacillati</taxon>
        <taxon>Bacillota</taxon>
        <taxon>Bacilli</taxon>
        <taxon>Lactobacillales</taxon>
        <taxon>Lactobacillaceae</taxon>
        <taxon>Lentilactobacillus</taxon>
    </lineage>
</organism>
<feature type="domain" description="Carbohydrate kinase PfkB" evidence="1">
    <location>
        <begin position="3"/>
        <end position="70"/>
    </location>
</feature>
<feature type="non-terminal residue" evidence="2">
    <location>
        <position position="72"/>
    </location>
</feature>
<dbReference type="InterPro" id="IPR029056">
    <property type="entry name" value="Ribokinase-like"/>
</dbReference>
<comment type="caution">
    <text evidence="2">The sequence shown here is derived from an EMBL/GenBank/DDBJ whole genome shotgun (WGS) entry which is preliminary data.</text>
</comment>
<dbReference type="Gene3D" id="3.40.1190.20">
    <property type="match status" value="1"/>
</dbReference>
<keyword evidence="2" id="KW-0808">Transferase</keyword>
<sequence length="72" mass="7785">MRVTTFGEIMLRLTVPDNKKLIQTDTFQANYGGAEANVAVSLALLGDSVNFVSKLPENELGNAVIQKLKSFG</sequence>
<dbReference type="EMBL" id="WKKY01000546">
    <property type="protein sequence ID" value="MSE21678.1"/>
    <property type="molecule type" value="Genomic_DNA"/>
</dbReference>
<dbReference type="SUPFAM" id="SSF53613">
    <property type="entry name" value="Ribokinase-like"/>
    <property type="match status" value="1"/>
</dbReference>
<gene>
    <name evidence="2" type="ORF">GKC44_10640</name>
</gene>
<name>A0A844EN35_9LACO</name>
<proteinExistence type="predicted"/>
<dbReference type="Proteomes" id="UP000491237">
    <property type="component" value="Unassembled WGS sequence"/>
</dbReference>
<protein>
    <submittedName>
        <fullName evidence="2">Sugar kinase</fullName>
    </submittedName>
</protein>